<proteinExistence type="predicted"/>
<feature type="non-terminal residue" evidence="2">
    <location>
        <position position="1"/>
    </location>
</feature>
<sequence>AFGDQWAGISSGGKRFIAKTEKSAKTKAGKLTRATKKKPSSTSKPKRSVKKTVKKKKAPKRGMRIVGSMGPKGLVTCGLLLAVAKYLSRRGAPQLGAYTTGVSAVGAGLVGKVLGSGSSLLTFGVVDTFAELLTDLALPGGLVSMPGLGAGARNGTMRYNV</sequence>
<dbReference type="EMBL" id="BARV01003935">
    <property type="protein sequence ID" value="GAI13611.1"/>
    <property type="molecule type" value="Genomic_DNA"/>
</dbReference>
<organism evidence="2">
    <name type="scientific">marine sediment metagenome</name>
    <dbReference type="NCBI Taxonomy" id="412755"/>
    <lineage>
        <taxon>unclassified sequences</taxon>
        <taxon>metagenomes</taxon>
        <taxon>ecological metagenomes</taxon>
    </lineage>
</organism>
<reference evidence="2" key="1">
    <citation type="journal article" date="2014" name="Front. Microbiol.">
        <title>High frequency of phylogenetically diverse reductive dehalogenase-homologous genes in deep subseafloor sedimentary metagenomes.</title>
        <authorList>
            <person name="Kawai M."/>
            <person name="Futagami T."/>
            <person name="Toyoda A."/>
            <person name="Takaki Y."/>
            <person name="Nishi S."/>
            <person name="Hori S."/>
            <person name="Arai W."/>
            <person name="Tsubouchi T."/>
            <person name="Morono Y."/>
            <person name="Uchiyama I."/>
            <person name="Ito T."/>
            <person name="Fujiyama A."/>
            <person name="Inagaki F."/>
            <person name="Takami H."/>
        </authorList>
    </citation>
    <scope>NUCLEOTIDE SEQUENCE</scope>
    <source>
        <strain evidence="2">Expedition CK06-06</strain>
    </source>
</reference>
<feature type="compositionally biased region" description="Basic residues" evidence="1">
    <location>
        <begin position="25"/>
        <end position="63"/>
    </location>
</feature>
<feature type="region of interest" description="Disordered" evidence="1">
    <location>
        <begin position="21"/>
        <end position="66"/>
    </location>
</feature>
<accession>X1M6B4</accession>
<dbReference type="AlphaFoldDB" id="X1M6B4"/>
<gene>
    <name evidence="2" type="ORF">S06H3_09081</name>
</gene>
<evidence type="ECO:0000313" key="2">
    <source>
        <dbReference type="EMBL" id="GAI13611.1"/>
    </source>
</evidence>
<protein>
    <submittedName>
        <fullName evidence="2">Uncharacterized protein</fullName>
    </submittedName>
</protein>
<comment type="caution">
    <text evidence="2">The sequence shown here is derived from an EMBL/GenBank/DDBJ whole genome shotgun (WGS) entry which is preliminary data.</text>
</comment>
<evidence type="ECO:0000256" key="1">
    <source>
        <dbReference type="SAM" id="MobiDB-lite"/>
    </source>
</evidence>
<name>X1M6B4_9ZZZZ</name>